<dbReference type="EMBL" id="CP002193">
    <property type="protein sequence ID" value="AFD27652.1"/>
    <property type="molecule type" value="Genomic_DNA"/>
</dbReference>
<proteinExistence type="predicted"/>
<feature type="transmembrane region" description="Helical" evidence="1">
    <location>
        <begin position="6"/>
        <end position="29"/>
    </location>
</feature>
<accession>H8H2A5</accession>
<evidence type="ECO:0000313" key="3">
    <source>
        <dbReference type="Proteomes" id="UP000007575"/>
    </source>
</evidence>
<keyword evidence="2" id="KW-0614">Plasmid</keyword>
<organism evidence="2 3">
    <name type="scientific">Deinococcus gobiensis (strain DSM 21396 / JCM 16679 / CGMCC 1.7299 / I-0)</name>
    <dbReference type="NCBI Taxonomy" id="745776"/>
    <lineage>
        <taxon>Bacteria</taxon>
        <taxon>Thermotogati</taxon>
        <taxon>Deinococcota</taxon>
        <taxon>Deinococci</taxon>
        <taxon>Deinococcales</taxon>
        <taxon>Deinococcaceae</taxon>
        <taxon>Deinococcus</taxon>
    </lineage>
</organism>
<evidence type="ECO:0000313" key="2">
    <source>
        <dbReference type="EMBL" id="AFD27652.1"/>
    </source>
</evidence>
<protein>
    <submittedName>
        <fullName evidence="2">Uncharacterized protein</fullName>
    </submittedName>
</protein>
<dbReference type="Proteomes" id="UP000007575">
    <property type="component" value="Plasmid P2"/>
</dbReference>
<dbReference type="AlphaFoldDB" id="H8H2A5"/>
<evidence type="ECO:0000256" key="1">
    <source>
        <dbReference type="SAM" id="Phobius"/>
    </source>
</evidence>
<reference evidence="2 3" key="1">
    <citation type="journal article" date="2012" name="PLoS ONE">
        <title>Genome sequence and transcriptome analysis of the radioresistant bacterium Deinococcus gobiensis: insights into the extreme environmental adaptations.</title>
        <authorList>
            <person name="Yuan M."/>
            <person name="Chen M."/>
            <person name="Zhang W."/>
            <person name="Lu W."/>
            <person name="Wang J."/>
            <person name="Yang M."/>
            <person name="Zhao P."/>
            <person name="Tang R."/>
            <person name="Li X."/>
            <person name="Hao Y."/>
            <person name="Zhou Z."/>
            <person name="Zhan Y."/>
            <person name="Yu H."/>
            <person name="Teng C."/>
            <person name="Yan Y."/>
            <person name="Ping S."/>
            <person name="Wang Y."/>
            <person name="Lin M."/>
        </authorList>
    </citation>
    <scope>NUCLEOTIDE SEQUENCE [LARGE SCALE GENOMIC DNA]</scope>
    <source>
        <strain evidence="3">DSM 21396 / JCM 16679 / CGMCC 1.7299 / I-0</strain>
        <plasmid evidence="2">P2</plasmid>
    </source>
</reference>
<keyword evidence="1" id="KW-1133">Transmembrane helix</keyword>
<keyword evidence="1" id="KW-0812">Transmembrane</keyword>
<dbReference type="KEGG" id="dgo:DGo_PB0383"/>
<sequence>MTQVINIFTLILSRTATLVCHLYAFPTVIRMSERVTKSY</sequence>
<gene>
    <name evidence="2" type="ordered locus">DGo_PB0383</name>
</gene>
<geneLocation type="plasmid" evidence="2 3">
    <name>P2</name>
</geneLocation>
<keyword evidence="1" id="KW-0472">Membrane</keyword>
<dbReference type="HOGENOM" id="CLU_3308428_0_0_0"/>
<name>H8H2A5_DEIGI</name>
<keyword evidence="3" id="KW-1185">Reference proteome</keyword>